<gene>
    <name evidence="2" type="ORF">AVEN_72592_1</name>
</gene>
<feature type="compositionally biased region" description="Polar residues" evidence="1">
    <location>
        <begin position="477"/>
        <end position="489"/>
    </location>
</feature>
<organism evidence="2 3">
    <name type="scientific">Araneus ventricosus</name>
    <name type="common">Orbweaver spider</name>
    <name type="synonym">Epeira ventricosa</name>
    <dbReference type="NCBI Taxonomy" id="182803"/>
    <lineage>
        <taxon>Eukaryota</taxon>
        <taxon>Metazoa</taxon>
        <taxon>Ecdysozoa</taxon>
        <taxon>Arthropoda</taxon>
        <taxon>Chelicerata</taxon>
        <taxon>Arachnida</taxon>
        <taxon>Araneae</taxon>
        <taxon>Araneomorphae</taxon>
        <taxon>Entelegynae</taxon>
        <taxon>Araneoidea</taxon>
        <taxon>Araneidae</taxon>
        <taxon>Araneus</taxon>
    </lineage>
</organism>
<feature type="compositionally biased region" description="Basic and acidic residues" evidence="1">
    <location>
        <begin position="567"/>
        <end position="589"/>
    </location>
</feature>
<name>A0A4Y2KMN7_ARAVE</name>
<feature type="compositionally biased region" description="Basic and acidic residues" evidence="1">
    <location>
        <begin position="746"/>
        <end position="759"/>
    </location>
</feature>
<feature type="region of interest" description="Disordered" evidence="1">
    <location>
        <begin position="554"/>
        <end position="601"/>
    </location>
</feature>
<dbReference type="AlphaFoldDB" id="A0A4Y2KMN7"/>
<feature type="region of interest" description="Disordered" evidence="1">
    <location>
        <begin position="471"/>
        <end position="512"/>
    </location>
</feature>
<feature type="region of interest" description="Disordered" evidence="1">
    <location>
        <begin position="743"/>
        <end position="790"/>
    </location>
</feature>
<evidence type="ECO:0000256" key="1">
    <source>
        <dbReference type="SAM" id="MobiDB-lite"/>
    </source>
</evidence>
<sequence>MRSGKRRCGTQLVINNGKKRKLPVKSCVKSQKKKPKCSKTVCDPVANVKTVADNQALNNTGQNSHKSPPYVKLERLNFVVGSIPLSNLSFPVTENVEISKSPQKKTKIKEKNIIPHIVKELNGTSSNQRSFKNDELCSSNENHTSCNNNLCDINSASSLFSHVNEKTSSDDICTEAKDNEFLSVILDASVISDAFEFYKWHKKLQNLPSSSISTNDFPVHNLANSNQLSSEADNSSNELSLVESGHEIVTSELHLGVVIECITTASDSSAGTDSNSVIKSPARGRICSQSSREKVGQKTEALSMDKDADFSNGILGNFQNDNDLDLKICDVRGDCSDEVIQYLMEDHDQINMLINEMSINTENENHSYVSNDEQDLLIEHESTEQSCESLEKADVVSISGSNKTDSNQPFNPPLNCNISGVNSLTVNEESNRVFSVEKPDALHRYMQSPDDKESGASIASEHTNDVHEKISVVADEPSQNIVDNATNDSSEFERVSFTKPDEQNSSSKGFYENDILADELDYEPSEAMGHYETDMLGDELDYEPSEASEMDMSETESCSGEIQAKQSHSDSKIPAHENPTDAIEVREIQPDSGNNKILKDSFTGQHVRDSFFIRQEHELDNSSQLCNANENSSDKDSMESVQNNDAFVNQTTHHSPPNNNDGCEDFQSNPHASYDQANFSNSFVSEHVDALHEKNSETSDTEFDEINNTGHEEKDPGSFQFNKKQEAGSFQFNKKQEVNCYQKQPLRNEAESSQKRSIDSEDDSESDSEHSFKRKISNDNQGFGFNEEENSVDEFSQSKVNSFFGKFEEVLLSIQEKCKNGKIDDAVQIANDYIPISDDSVQKHIFTELFFSLMESFRNSNPPLMEDLCLDTMKNTMGIFYDLNKTEDLYDTALCSDIISECLGLKLTAPYGQQLFAFCQKNCILIDSAAVMSYINTIKPSEMSLTELISFLNFISKCKVPPPKFILKEMMNLLFQNEEDISVSEITEICELLCCVGSSEVDKEDIKKFVDLCIEKRFWTQLARLICACAQKGPLITWVIETALSHLENVGFWYEELAKEIYGPGDNVPLQARFIFGQMGHLLLWTSVLHLERPKDAYMIFKSFSLDLPKEFDETLKLEIRSRRLHYLLKITLALQSKDPLGRGMDALRSLLSAQKDFSLEQLSEYSKDIQVAYNKYMVCILNAAEQNLVKEFYAYSHGPQKELFTLDCQVLRGLIVFFVKHEMLDEAKKLFHLGCLKNIYEFRKVNI</sequence>
<feature type="region of interest" description="Disordered" evidence="1">
    <location>
        <begin position="648"/>
        <end position="676"/>
    </location>
</feature>
<comment type="caution">
    <text evidence="2">The sequence shown here is derived from an EMBL/GenBank/DDBJ whole genome shotgun (WGS) entry which is preliminary data.</text>
</comment>
<keyword evidence="3" id="KW-1185">Reference proteome</keyword>
<dbReference type="EMBL" id="BGPR01004834">
    <property type="protein sequence ID" value="GBN03844.1"/>
    <property type="molecule type" value="Genomic_DNA"/>
</dbReference>
<protein>
    <submittedName>
        <fullName evidence="2">Uncharacterized protein</fullName>
    </submittedName>
</protein>
<dbReference type="OrthoDB" id="6437606at2759"/>
<reference evidence="2 3" key="1">
    <citation type="journal article" date="2019" name="Sci. Rep.">
        <title>Orb-weaving spider Araneus ventricosus genome elucidates the spidroin gene catalogue.</title>
        <authorList>
            <person name="Kono N."/>
            <person name="Nakamura H."/>
            <person name="Ohtoshi R."/>
            <person name="Moran D.A.P."/>
            <person name="Shinohara A."/>
            <person name="Yoshida Y."/>
            <person name="Fujiwara M."/>
            <person name="Mori M."/>
            <person name="Tomita M."/>
            <person name="Arakawa K."/>
        </authorList>
    </citation>
    <scope>NUCLEOTIDE SEQUENCE [LARGE SCALE GENOMIC DNA]</scope>
</reference>
<proteinExistence type="predicted"/>
<accession>A0A4Y2KMN7</accession>
<feature type="region of interest" description="Disordered" evidence="1">
    <location>
        <begin position="693"/>
        <end position="720"/>
    </location>
</feature>
<dbReference type="Proteomes" id="UP000499080">
    <property type="component" value="Unassembled WGS sequence"/>
</dbReference>
<evidence type="ECO:0000313" key="2">
    <source>
        <dbReference type="EMBL" id="GBN03844.1"/>
    </source>
</evidence>
<feature type="compositionally biased region" description="Basic and acidic residues" evidence="1">
    <location>
        <begin position="491"/>
        <end position="502"/>
    </location>
</feature>
<evidence type="ECO:0000313" key="3">
    <source>
        <dbReference type="Proteomes" id="UP000499080"/>
    </source>
</evidence>
<feature type="compositionally biased region" description="Polar residues" evidence="1">
    <location>
        <begin position="555"/>
        <end position="566"/>
    </location>
</feature>